<dbReference type="InterPro" id="IPR002325">
    <property type="entry name" value="Cyt_f"/>
</dbReference>
<evidence type="ECO:0000256" key="3">
    <source>
        <dbReference type="ARBA" id="ARBA00022692"/>
    </source>
</evidence>
<dbReference type="InterPro" id="IPR036826">
    <property type="entry name" value="Cyt_f_lg_dom_sf"/>
</dbReference>
<dbReference type="InterPro" id="IPR024094">
    <property type="entry name" value="Cyt_f_lg_dom"/>
</dbReference>
<dbReference type="GO" id="GO:0016984">
    <property type="term" value="F:ribulose-bisphosphate carboxylase activity"/>
    <property type="evidence" value="ECO:0007669"/>
    <property type="project" value="InterPro"/>
</dbReference>
<evidence type="ECO:0000313" key="8">
    <source>
        <dbReference type="EMBL" id="KVI11319.1"/>
    </source>
</evidence>
<dbReference type="EMBL" id="LEKV01000355">
    <property type="protein sequence ID" value="KVI11319.1"/>
    <property type="molecule type" value="Genomic_DNA"/>
</dbReference>
<dbReference type="PANTHER" id="PTHR33288">
    <property type="match status" value="1"/>
</dbReference>
<keyword evidence="3" id="KW-0812">Transmembrane</keyword>
<keyword evidence="9" id="KW-1185">Reference proteome</keyword>
<proteinExistence type="predicted"/>
<evidence type="ECO:0000313" key="9">
    <source>
        <dbReference type="Proteomes" id="UP000243975"/>
    </source>
</evidence>
<protein>
    <submittedName>
        <fullName evidence="8">Cytochrome f</fullName>
    </submittedName>
</protein>
<keyword evidence="5" id="KW-0793">Thylakoid</keyword>
<dbReference type="AlphaFoldDB" id="A0A103YLK1"/>
<gene>
    <name evidence="8" type="ORF">Ccrd_010271</name>
</gene>
<dbReference type="GO" id="GO:0005506">
    <property type="term" value="F:iron ion binding"/>
    <property type="evidence" value="ECO:0007669"/>
    <property type="project" value="InterPro"/>
</dbReference>
<evidence type="ECO:0000256" key="4">
    <source>
        <dbReference type="ARBA" id="ARBA00022989"/>
    </source>
</evidence>
<dbReference type="STRING" id="59895.A0A103YLK1"/>
<dbReference type="Gramene" id="KVI11319">
    <property type="protein sequence ID" value="KVI11319"/>
    <property type="gene ID" value="Ccrd_010271"/>
</dbReference>
<comment type="subcellular location">
    <subcellularLocation>
        <location evidence="1">Membrane</location>
    </subcellularLocation>
</comment>
<keyword evidence="6" id="KW-0472">Membrane</keyword>
<comment type="caution">
    <text evidence="8">The sequence shown here is derived from an EMBL/GenBank/DDBJ whole genome shotgun (WGS) entry which is preliminary data.</text>
</comment>
<dbReference type="GO" id="GO:0015977">
    <property type="term" value="P:carbon fixation"/>
    <property type="evidence" value="ECO:0007669"/>
    <property type="project" value="InterPro"/>
</dbReference>
<evidence type="ECO:0000256" key="6">
    <source>
        <dbReference type="ARBA" id="ARBA00023136"/>
    </source>
</evidence>
<evidence type="ECO:0000259" key="7">
    <source>
        <dbReference type="Pfam" id="PF16639"/>
    </source>
</evidence>
<dbReference type="GO" id="GO:0009055">
    <property type="term" value="F:electron transfer activity"/>
    <property type="evidence" value="ECO:0007669"/>
    <property type="project" value="InterPro"/>
</dbReference>
<evidence type="ECO:0000256" key="5">
    <source>
        <dbReference type="ARBA" id="ARBA00023078"/>
    </source>
</evidence>
<dbReference type="PANTHER" id="PTHR33288:SF10">
    <property type="entry name" value="CYTOCHROME F"/>
    <property type="match status" value="1"/>
</dbReference>
<feature type="domain" description="Cytochrome f large" evidence="7">
    <location>
        <begin position="43"/>
        <end position="82"/>
    </location>
</feature>
<dbReference type="GO" id="GO:0020037">
    <property type="term" value="F:heme binding"/>
    <property type="evidence" value="ECO:0007669"/>
    <property type="project" value="InterPro"/>
</dbReference>
<dbReference type="Gene3D" id="2.60.40.830">
    <property type="entry name" value="Cytochrome f large domain"/>
    <property type="match status" value="1"/>
</dbReference>
<dbReference type="PROSITE" id="PS51010">
    <property type="entry name" value="CYTF"/>
    <property type="match status" value="1"/>
</dbReference>
<reference evidence="8 9" key="1">
    <citation type="journal article" date="2016" name="Sci. Rep.">
        <title>The genome sequence of the outbreeding globe artichoke constructed de novo incorporating a phase-aware low-pass sequencing strategy of F1 progeny.</title>
        <authorList>
            <person name="Scaglione D."/>
            <person name="Reyes-Chin-Wo S."/>
            <person name="Acquadro A."/>
            <person name="Froenicke L."/>
            <person name="Portis E."/>
            <person name="Beitel C."/>
            <person name="Tirone M."/>
            <person name="Mauro R."/>
            <person name="Lo Monaco A."/>
            <person name="Mauromicale G."/>
            <person name="Faccioli P."/>
            <person name="Cattivelli L."/>
            <person name="Rieseberg L."/>
            <person name="Michelmore R."/>
            <person name="Lanteri S."/>
        </authorList>
    </citation>
    <scope>NUCLEOTIDE SEQUENCE [LARGE SCALE GENOMIC DNA]</scope>
    <source>
        <strain evidence="8">2C</strain>
    </source>
</reference>
<dbReference type="GO" id="GO:0015979">
    <property type="term" value="P:photosynthesis"/>
    <property type="evidence" value="ECO:0007669"/>
    <property type="project" value="UniProtKB-KW"/>
</dbReference>
<keyword evidence="2" id="KW-0602">Photosynthesis</keyword>
<keyword evidence="4" id="KW-1133">Transmembrane helix</keyword>
<dbReference type="SUPFAM" id="SSF49441">
    <property type="entry name" value="Cytochrome f, large domain"/>
    <property type="match status" value="1"/>
</dbReference>
<dbReference type="GO" id="GO:0009535">
    <property type="term" value="C:chloroplast thylakoid membrane"/>
    <property type="evidence" value="ECO:0007669"/>
    <property type="project" value="TreeGrafter"/>
</dbReference>
<evidence type="ECO:0000256" key="1">
    <source>
        <dbReference type="ARBA" id="ARBA00004370"/>
    </source>
</evidence>
<organism evidence="8 9">
    <name type="scientific">Cynara cardunculus var. scolymus</name>
    <name type="common">Globe artichoke</name>
    <name type="synonym">Cynara scolymus</name>
    <dbReference type="NCBI Taxonomy" id="59895"/>
    <lineage>
        <taxon>Eukaryota</taxon>
        <taxon>Viridiplantae</taxon>
        <taxon>Streptophyta</taxon>
        <taxon>Embryophyta</taxon>
        <taxon>Tracheophyta</taxon>
        <taxon>Spermatophyta</taxon>
        <taxon>Magnoliopsida</taxon>
        <taxon>eudicotyledons</taxon>
        <taxon>Gunneridae</taxon>
        <taxon>Pentapetalae</taxon>
        <taxon>asterids</taxon>
        <taxon>campanulids</taxon>
        <taxon>Asterales</taxon>
        <taxon>Asteraceae</taxon>
        <taxon>Carduoideae</taxon>
        <taxon>Cardueae</taxon>
        <taxon>Carduinae</taxon>
        <taxon>Cynara</taxon>
    </lineage>
</organism>
<dbReference type="PRINTS" id="PR00610">
    <property type="entry name" value="CYTOCHROMEF"/>
</dbReference>
<dbReference type="Proteomes" id="UP000243975">
    <property type="component" value="Unassembled WGS sequence"/>
</dbReference>
<sequence>MWTYGLTSLDRYKGRCYGIKPVPGEENQFIVYVAYTLDLFGKGPVPGQKYSEITFSILSPYPATKKEIHFLKYPIYIGGNMGIWVVSCHK</sequence>
<accession>A0A103YLK1</accession>
<name>A0A103YLK1_CYNCS</name>
<evidence type="ECO:0000256" key="2">
    <source>
        <dbReference type="ARBA" id="ARBA00022531"/>
    </source>
</evidence>
<dbReference type="Pfam" id="PF16639">
    <property type="entry name" value="Apocytochr_F_N"/>
    <property type="match status" value="1"/>
</dbReference>